<feature type="domain" description="G5" evidence="2">
    <location>
        <begin position="1"/>
        <end position="58"/>
    </location>
</feature>
<protein>
    <submittedName>
        <fullName evidence="3">G5 domain-containing protein</fullName>
    </submittedName>
</protein>
<dbReference type="Proteomes" id="UP000680045">
    <property type="component" value="Unassembled WGS sequence"/>
</dbReference>
<reference evidence="3" key="1">
    <citation type="submission" date="2021-04" db="EMBL/GenBank/DDBJ databases">
        <title>Whole genome sequencing of Enterococci isolates from hospitalized patients.</title>
        <authorList>
            <person name="Ogoti B.M."/>
            <person name="Onyambu F.G."/>
        </authorList>
    </citation>
    <scope>NUCLEOTIDE SEQUENCE</scope>
    <source>
        <strain evidence="3">242</strain>
    </source>
</reference>
<organism evidence="3 4">
    <name type="scientific">Peribacillus frigoritolerans</name>
    <dbReference type="NCBI Taxonomy" id="450367"/>
    <lineage>
        <taxon>Bacteria</taxon>
        <taxon>Bacillati</taxon>
        <taxon>Bacillota</taxon>
        <taxon>Bacilli</taxon>
        <taxon>Bacillales</taxon>
        <taxon>Bacillaceae</taxon>
        <taxon>Peribacillus</taxon>
    </lineage>
</organism>
<dbReference type="Pfam" id="PF07501">
    <property type="entry name" value="G5"/>
    <property type="match status" value="1"/>
</dbReference>
<dbReference type="PROSITE" id="PS51109">
    <property type="entry name" value="G5"/>
    <property type="match status" value="1"/>
</dbReference>
<evidence type="ECO:0000313" key="3">
    <source>
        <dbReference type="EMBL" id="MBR8644458.1"/>
    </source>
</evidence>
<dbReference type="EMBL" id="JAGTPW010000009">
    <property type="protein sequence ID" value="MBR8644458.1"/>
    <property type="molecule type" value="Genomic_DNA"/>
</dbReference>
<sequence>MVEREVLKEERIPFEKKVKEDDELPKGELITEQMGNEGFLRSPIMYLKQMERKSVNRS</sequence>
<dbReference type="AlphaFoldDB" id="A0A941FGN1"/>
<evidence type="ECO:0000259" key="2">
    <source>
        <dbReference type="PROSITE" id="PS51109"/>
    </source>
</evidence>
<accession>A0A941FGN1</accession>
<name>A0A941FGN1_9BACI</name>
<dbReference type="InterPro" id="IPR011098">
    <property type="entry name" value="G5_dom"/>
</dbReference>
<comment type="caution">
    <text evidence="3">The sequence shown here is derived from an EMBL/GenBank/DDBJ whole genome shotgun (WGS) entry which is preliminary data.</text>
</comment>
<gene>
    <name evidence="3" type="ORF">KEH51_07030</name>
</gene>
<dbReference type="Gene3D" id="2.20.230.10">
    <property type="entry name" value="Resuscitation-promoting factor rpfb"/>
    <property type="match status" value="1"/>
</dbReference>
<proteinExistence type="predicted"/>
<keyword evidence="1" id="KW-0732">Signal</keyword>
<evidence type="ECO:0000313" key="4">
    <source>
        <dbReference type="Proteomes" id="UP000680045"/>
    </source>
</evidence>
<evidence type="ECO:0000256" key="1">
    <source>
        <dbReference type="ARBA" id="ARBA00022729"/>
    </source>
</evidence>